<dbReference type="EMBL" id="KC796252">
    <property type="protein sequence ID" value="AHJ09532.1"/>
    <property type="molecule type" value="Genomic_DNA"/>
</dbReference>
<feature type="binding site" evidence="5">
    <location>
        <position position="64"/>
    </location>
    <ligand>
        <name>Ca(2+)</name>
        <dbReference type="ChEBI" id="CHEBI:29108"/>
    </ligand>
</feature>
<dbReference type="SUPFAM" id="SSF48619">
    <property type="entry name" value="Phospholipase A2, PLA2"/>
    <property type="match status" value="1"/>
</dbReference>
<evidence type="ECO:0000256" key="3">
    <source>
        <dbReference type="ARBA" id="ARBA00023157"/>
    </source>
</evidence>
<dbReference type="PRINTS" id="PR00389">
    <property type="entry name" value="PHPHLIPASEA2"/>
</dbReference>
<dbReference type="GO" id="GO:0042130">
    <property type="term" value="P:negative regulation of T cell proliferation"/>
    <property type="evidence" value="ECO:0007669"/>
    <property type="project" value="TreeGrafter"/>
</dbReference>
<dbReference type="FunFam" id="1.20.90.10:FF:000001">
    <property type="entry name" value="Basic phospholipase A2 homolog"/>
    <property type="match status" value="1"/>
</dbReference>
<feature type="disulfide bond" evidence="6">
    <location>
        <begin position="73"/>
        <end position="97"/>
    </location>
</feature>
<comment type="subcellular location">
    <subcellularLocation>
        <location evidence="1 8">Secreted</location>
    </subcellularLocation>
</comment>
<evidence type="ECO:0000256" key="4">
    <source>
        <dbReference type="PIRSR" id="PIRSR601211-1"/>
    </source>
</evidence>
<evidence type="ECO:0000256" key="2">
    <source>
        <dbReference type="ARBA" id="ARBA00022525"/>
    </source>
</evidence>
<comment type="cofactor">
    <cofactor evidence="5">
        <name>Ca(2+)</name>
        <dbReference type="ChEBI" id="CHEBI:29108"/>
    </cofactor>
    <text evidence="5">Binds 1 Ca(2+) ion per subunit.</text>
</comment>
<keyword evidence="8" id="KW-0732">Signal</keyword>
<dbReference type="Pfam" id="PF00068">
    <property type="entry name" value="Phospholip_A2_1"/>
    <property type="match status" value="1"/>
</dbReference>
<feature type="domain" description="Phospholipase A2-like central" evidence="9">
    <location>
        <begin position="17"/>
        <end position="132"/>
    </location>
</feature>
<dbReference type="GO" id="GO:0006644">
    <property type="term" value="P:phospholipid metabolic process"/>
    <property type="evidence" value="ECO:0007669"/>
    <property type="project" value="InterPro"/>
</dbReference>
<feature type="binding site" evidence="5">
    <location>
        <position position="45"/>
    </location>
    <ligand>
        <name>Ca(2+)</name>
        <dbReference type="ChEBI" id="CHEBI:29108"/>
    </ligand>
</feature>
<proteinExistence type="inferred from homology"/>
<feature type="binding site" evidence="5">
    <location>
        <position position="43"/>
    </location>
    <ligand>
        <name>Ca(2+)</name>
        <dbReference type="ChEBI" id="CHEBI:29108"/>
    </ligand>
</feature>
<protein>
    <submittedName>
        <fullName evidence="10">Phospholipase A2</fullName>
        <ecNumber evidence="10">3.1.1.4</ecNumber>
    </submittedName>
</protein>
<dbReference type="InterPro" id="IPR033113">
    <property type="entry name" value="PLA2_histidine"/>
</dbReference>
<feature type="binding site" evidence="5">
    <location>
        <position position="47"/>
    </location>
    <ligand>
        <name>Ca(2+)</name>
        <dbReference type="ChEBI" id="CHEBI:29108"/>
    </ligand>
</feature>
<dbReference type="PANTHER" id="PTHR11716:SF9">
    <property type="entry name" value="PHOSPHOLIPASE A2, MEMBRANE ASSOCIATED"/>
    <property type="match status" value="1"/>
</dbReference>
<reference evidence="10" key="1">
    <citation type="submission" date="2013-03" db="EMBL/GenBank/DDBJ databases">
        <title>The importance of being genomic: the evolution of the viper venom phospholipase A2 toxin subfamily revisited.</title>
        <authorList>
            <person name="Malhotra A."/>
            <person name="Creer S."/>
            <person name="Thorpe R.S."/>
            <person name="Harris J.B."/>
            <person name="Stocklin R."/>
            <person name="Favreau P."/>
        </authorList>
    </citation>
    <scope>NUCLEOTIDE SEQUENCE</scope>
    <source>
        <strain evidence="10">B301_2</strain>
    </source>
</reference>
<dbReference type="GO" id="GO:0016042">
    <property type="term" value="P:lipid catabolic process"/>
    <property type="evidence" value="ECO:0007669"/>
    <property type="project" value="InterPro"/>
</dbReference>
<dbReference type="InterPro" id="IPR036444">
    <property type="entry name" value="PLipase_A2_dom_sf"/>
</dbReference>
<evidence type="ECO:0000256" key="5">
    <source>
        <dbReference type="PIRSR" id="PIRSR601211-2"/>
    </source>
</evidence>
<dbReference type="AlphaFoldDB" id="A0A0H3U1V5"/>
<feature type="disulfide bond" evidence="6">
    <location>
        <begin position="65"/>
        <end position="137"/>
    </location>
</feature>
<comment type="similarity">
    <text evidence="7">Belongs to the phospholipase A2 family.</text>
</comment>
<sequence length="137" mass="15307">MRTLWIMAVLLLGVEGNLLQFESMILKMAGRSGIGWYSDYGCFCGAGGQGQPQDATDRCCFVHDCCYGKVNSCNPKMAFYKYSSTMSDITCEDSMGCPKKVCECDKAAAICFRDNLKTYDNKYWNIPSENCQESEPC</sequence>
<feature type="disulfide bond" evidence="6">
    <location>
        <begin position="44"/>
        <end position="60"/>
    </location>
</feature>
<keyword evidence="5" id="KW-0106">Calcium</keyword>
<dbReference type="GO" id="GO:0047498">
    <property type="term" value="F:calcium-dependent phospholipase A2 activity"/>
    <property type="evidence" value="ECO:0007669"/>
    <property type="project" value="TreeGrafter"/>
</dbReference>
<evidence type="ECO:0000313" key="10">
    <source>
        <dbReference type="EMBL" id="AHJ09532.1"/>
    </source>
</evidence>
<accession>A0A0H3U1V5</accession>
<dbReference type="Gene3D" id="1.20.90.10">
    <property type="entry name" value="Phospholipase A2 domain"/>
    <property type="match status" value="1"/>
</dbReference>
<dbReference type="PROSITE" id="PS00119">
    <property type="entry name" value="PA2_ASP"/>
    <property type="match status" value="1"/>
</dbReference>
<feature type="active site" evidence="4">
    <location>
        <position position="63"/>
    </location>
</feature>
<keyword evidence="2 8" id="KW-0964">Secreted</keyword>
<keyword evidence="5" id="KW-0479">Metal-binding</keyword>
<dbReference type="PROSITE" id="PS00118">
    <property type="entry name" value="PA2_HIS"/>
    <property type="match status" value="1"/>
</dbReference>
<feature type="chain" id="PRO_5005118680" evidence="8">
    <location>
        <begin position="17"/>
        <end position="137"/>
    </location>
</feature>
<evidence type="ECO:0000256" key="1">
    <source>
        <dbReference type="ARBA" id="ARBA00004613"/>
    </source>
</evidence>
<dbReference type="GO" id="GO:0050482">
    <property type="term" value="P:arachidonate secretion"/>
    <property type="evidence" value="ECO:0007669"/>
    <property type="project" value="InterPro"/>
</dbReference>
<dbReference type="GO" id="GO:0005576">
    <property type="term" value="C:extracellular region"/>
    <property type="evidence" value="ECO:0007669"/>
    <property type="project" value="UniProtKB-SubCell"/>
</dbReference>
<dbReference type="SMART" id="SM00085">
    <property type="entry name" value="PA2c"/>
    <property type="match status" value="1"/>
</dbReference>
<keyword evidence="10" id="KW-0378">Hydrolase</keyword>
<dbReference type="CDD" id="cd00125">
    <property type="entry name" value="PLA2c"/>
    <property type="match status" value="1"/>
</dbReference>
<dbReference type="EC" id="3.1.1.4" evidence="10"/>
<evidence type="ECO:0000256" key="8">
    <source>
        <dbReference type="RuleBase" id="RU361236"/>
    </source>
</evidence>
<evidence type="ECO:0000256" key="7">
    <source>
        <dbReference type="RuleBase" id="RU003654"/>
    </source>
</evidence>
<dbReference type="InterPro" id="IPR033112">
    <property type="entry name" value="PLA2_Asp_AS"/>
</dbReference>
<keyword evidence="3 6" id="KW-1015">Disulfide bond</keyword>
<evidence type="ECO:0000259" key="9">
    <source>
        <dbReference type="SMART" id="SM00085"/>
    </source>
</evidence>
<feature type="disulfide bond" evidence="6">
    <location>
        <begin position="66"/>
        <end position="104"/>
    </location>
</feature>
<dbReference type="InterPro" id="IPR016090">
    <property type="entry name" value="PLA2-like_dom"/>
</dbReference>
<feature type="disulfide bond" evidence="6">
    <location>
        <begin position="91"/>
        <end position="102"/>
    </location>
</feature>
<feature type="active site" evidence="4">
    <location>
        <position position="105"/>
    </location>
</feature>
<dbReference type="GO" id="GO:0005543">
    <property type="term" value="F:phospholipid binding"/>
    <property type="evidence" value="ECO:0007669"/>
    <property type="project" value="TreeGrafter"/>
</dbReference>
<dbReference type="InterPro" id="IPR001211">
    <property type="entry name" value="PLA2"/>
</dbReference>
<dbReference type="PANTHER" id="PTHR11716">
    <property type="entry name" value="PHOSPHOLIPASE A2 FAMILY MEMBER"/>
    <property type="match status" value="1"/>
</dbReference>
<evidence type="ECO:0000256" key="6">
    <source>
        <dbReference type="PIRSR" id="PIRSR601211-3"/>
    </source>
</evidence>
<feature type="signal peptide" evidence="8">
    <location>
        <begin position="1"/>
        <end position="16"/>
    </location>
</feature>
<organism evidence="10">
    <name type="scientific">Craspedocephalus borneensis</name>
    <name type="common">Borneo pit viper</name>
    <name type="synonym">Trimeresurus borneensis</name>
    <dbReference type="NCBI Taxonomy" id="3147914"/>
    <lineage>
        <taxon>Eukaryota</taxon>
        <taxon>Metazoa</taxon>
        <taxon>Chordata</taxon>
        <taxon>Craniata</taxon>
        <taxon>Vertebrata</taxon>
        <taxon>Euteleostomi</taxon>
        <taxon>Lepidosauria</taxon>
        <taxon>Squamata</taxon>
        <taxon>Bifurcata</taxon>
        <taxon>Unidentata</taxon>
        <taxon>Episquamata</taxon>
        <taxon>Toxicofera</taxon>
        <taxon>Serpentes</taxon>
        <taxon>Colubroidea</taxon>
        <taxon>Viperidae</taxon>
        <taxon>Crotalinae</taxon>
        <taxon>Craspedocephalus</taxon>
    </lineage>
</organism>
<feature type="disulfide bond" evidence="6">
    <location>
        <begin position="59"/>
        <end position="111"/>
    </location>
</feature>
<dbReference type="GO" id="GO:0005509">
    <property type="term" value="F:calcium ion binding"/>
    <property type="evidence" value="ECO:0007669"/>
    <property type="project" value="InterPro"/>
</dbReference>
<name>A0A0H3U1V5_CRABR</name>